<dbReference type="CDD" id="cd01283">
    <property type="entry name" value="cytidine_deaminase"/>
    <property type="match status" value="2"/>
</dbReference>
<dbReference type="InterPro" id="IPR016193">
    <property type="entry name" value="Cytidine_deaminase-like"/>
</dbReference>
<evidence type="ECO:0000313" key="8">
    <source>
        <dbReference type="EMBL" id="VVA94785.1"/>
    </source>
</evidence>
<evidence type="ECO:0000256" key="3">
    <source>
        <dbReference type="ARBA" id="ARBA00022723"/>
    </source>
</evidence>
<dbReference type="InterPro" id="IPR006263">
    <property type="entry name" value="Cyt_deam_dimer"/>
</dbReference>
<dbReference type="InterPro" id="IPR013171">
    <property type="entry name" value="Cyd/dCyd_deaminase_Zn-bd"/>
</dbReference>
<comment type="cofactor">
    <cofactor evidence="6">
        <name>Zn(2+)</name>
        <dbReference type="ChEBI" id="CHEBI:29105"/>
    </cofactor>
    <text evidence="6">Binds 1 zinc ion.</text>
</comment>
<gene>
    <name evidence="8" type="ORF">ANE_LOCUS5230</name>
</gene>
<proteinExistence type="inferred from homology"/>
<keyword evidence="4 6" id="KW-0862">Zinc</keyword>
<sequence length="296" mass="32668">MGQPSRFVLTRKELNLKATDIFSDPMKHFLWLDRMVELELAPISGINVGAVGLGSSDDMIFLGINVELPGLPLHHSIHAVQFLVTNLALNSQRFLRDLVVSSNDSTFDAPCGHCRQFLQELRESPIIKILTKNPEKNENEYVELKSLFPRSETLILPEDFPVPLLLQTRNNGLTLTGDICECDDSCTHLKCRALAAANKSFAPYSKCPSGVALRDCDGKVYRGWYMESVAFNPSLGPLQAALVDFVASGGKGFEKIVEAVLVEKKDAVVSQEKTARMILETIAATNPMCVSNVFHC</sequence>
<feature type="binding site" evidence="6">
    <location>
        <position position="111"/>
    </location>
    <ligand>
        <name>Zn(2+)</name>
        <dbReference type="ChEBI" id="CHEBI:29105"/>
        <note>catalytic</note>
    </ligand>
</feature>
<dbReference type="GO" id="GO:0004126">
    <property type="term" value="F:cytidine deaminase activity"/>
    <property type="evidence" value="ECO:0007669"/>
    <property type="project" value="InterPro"/>
</dbReference>
<dbReference type="InterPro" id="IPR002125">
    <property type="entry name" value="CMP_dCMP_dom"/>
</dbReference>
<feature type="binding site" evidence="5">
    <location>
        <begin position="65"/>
        <end position="67"/>
    </location>
    <ligand>
        <name>substrate</name>
    </ligand>
</feature>
<dbReference type="PANTHER" id="PTHR11644:SF27">
    <property type="entry name" value="CYTIDINE DEAMINASE"/>
    <property type="match status" value="1"/>
</dbReference>
<feature type="binding site" evidence="6">
    <location>
        <position position="78"/>
    </location>
    <ligand>
        <name>Zn(2+)</name>
        <dbReference type="ChEBI" id="CHEBI:29105"/>
        <note>catalytic</note>
    </ligand>
</feature>
<dbReference type="Pfam" id="PF00383">
    <property type="entry name" value="dCMP_cyt_deam_1"/>
    <property type="match status" value="1"/>
</dbReference>
<dbReference type="Gene3D" id="3.40.140.10">
    <property type="entry name" value="Cytidine Deaminase, domain 2"/>
    <property type="match status" value="2"/>
</dbReference>
<dbReference type="PANTHER" id="PTHR11644">
    <property type="entry name" value="CYTIDINE DEAMINASE"/>
    <property type="match status" value="1"/>
</dbReference>
<evidence type="ECO:0000256" key="4">
    <source>
        <dbReference type="ARBA" id="ARBA00022833"/>
    </source>
</evidence>
<name>A0A565B1Y9_9BRAS</name>
<dbReference type="PROSITE" id="PS51747">
    <property type="entry name" value="CYT_DCMP_DEAMINASES_2"/>
    <property type="match status" value="2"/>
</dbReference>
<dbReference type="Pfam" id="PF08211">
    <property type="entry name" value="dCMP_cyt_deam_2"/>
    <property type="match status" value="1"/>
</dbReference>
<dbReference type="PIRSF" id="PIRSF006334">
    <property type="entry name" value="Cdd_plus_pseudo"/>
    <property type="match status" value="1"/>
</dbReference>
<dbReference type="GO" id="GO:0005829">
    <property type="term" value="C:cytosol"/>
    <property type="evidence" value="ECO:0007669"/>
    <property type="project" value="UniProtKB-ARBA"/>
</dbReference>
<comment type="similarity">
    <text evidence="1">Belongs to the cytidine and deoxycytidylate deaminase family.</text>
</comment>
<evidence type="ECO:0000256" key="1">
    <source>
        <dbReference type="ARBA" id="ARBA00006576"/>
    </source>
</evidence>
<evidence type="ECO:0000256" key="5">
    <source>
        <dbReference type="PIRSR" id="PIRSR006334-2"/>
    </source>
</evidence>
<dbReference type="SUPFAM" id="SSF53927">
    <property type="entry name" value="Cytidine deaminase-like"/>
    <property type="match status" value="2"/>
</dbReference>
<evidence type="ECO:0000256" key="2">
    <source>
        <dbReference type="ARBA" id="ARBA00011738"/>
    </source>
</evidence>
<dbReference type="EMBL" id="CABITT030000002">
    <property type="protein sequence ID" value="VVA94785.1"/>
    <property type="molecule type" value="Genomic_DNA"/>
</dbReference>
<dbReference type="GO" id="GO:0046135">
    <property type="term" value="P:pyrimidine nucleoside catabolic process"/>
    <property type="evidence" value="ECO:0007669"/>
    <property type="project" value="UniProtKB-ARBA"/>
</dbReference>
<dbReference type="NCBIfam" id="NF006537">
    <property type="entry name" value="PRK09027.1"/>
    <property type="match status" value="1"/>
</dbReference>
<keyword evidence="3 6" id="KW-0479">Metal-binding</keyword>
<dbReference type="GO" id="GO:0042803">
    <property type="term" value="F:protein homodimerization activity"/>
    <property type="evidence" value="ECO:0007669"/>
    <property type="project" value="UniProtKB-ARBA"/>
</dbReference>
<organism evidence="8 9">
    <name type="scientific">Arabis nemorensis</name>
    <dbReference type="NCBI Taxonomy" id="586526"/>
    <lineage>
        <taxon>Eukaryota</taxon>
        <taxon>Viridiplantae</taxon>
        <taxon>Streptophyta</taxon>
        <taxon>Embryophyta</taxon>
        <taxon>Tracheophyta</taxon>
        <taxon>Spermatophyta</taxon>
        <taxon>Magnoliopsida</taxon>
        <taxon>eudicotyledons</taxon>
        <taxon>Gunneridae</taxon>
        <taxon>Pentapetalae</taxon>
        <taxon>rosids</taxon>
        <taxon>malvids</taxon>
        <taxon>Brassicales</taxon>
        <taxon>Brassicaceae</taxon>
        <taxon>Arabideae</taxon>
        <taxon>Arabis</taxon>
    </lineage>
</organism>
<dbReference type="InterPro" id="IPR050202">
    <property type="entry name" value="Cyt/Deoxycyt_deaminase"/>
</dbReference>
<dbReference type="AlphaFoldDB" id="A0A565B1Y9"/>
<evidence type="ECO:0000259" key="7">
    <source>
        <dbReference type="PROSITE" id="PS51747"/>
    </source>
</evidence>
<dbReference type="Proteomes" id="UP000489600">
    <property type="component" value="Unassembled WGS sequence"/>
</dbReference>
<protein>
    <recommendedName>
        <fullName evidence="7">CMP/dCMP-type deaminase domain-containing protein</fullName>
    </recommendedName>
</protein>
<dbReference type="GO" id="GO:0008270">
    <property type="term" value="F:zinc ion binding"/>
    <property type="evidence" value="ECO:0007669"/>
    <property type="project" value="InterPro"/>
</dbReference>
<feature type="binding site" evidence="6">
    <location>
        <position position="114"/>
    </location>
    <ligand>
        <name>Zn(2+)</name>
        <dbReference type="ChEBI" id="CHEBI:29105"/>
        <note>catalytic</note>
    </ligand>
</feature>
<evidence type="ECO:0000256" key="6">
    <source>
        <dbReference type="PIRSR" id="PIRSR006334-3"/>
    </source>
</evidence>
<comment type="caution">
    <text evidence="8">The sequence shown here is derived from an EMBL/GenBank/DDBJ whole genome shotgun (WGS) entry which is preliminary data.</text>
</comment>
<comment type="subunit">
    <text evidence="2">Homodimer.</text>
</comment>
<dbReference type="FunFam" id="3.40.140.10:FF:000006">
    <property type="entry name" value="Cytidine deaminase"/>
    <property type="match status" value="1"/>
</dbReference>
<reference evidence="8" key="1">
    <citation type="submission" date="2019-07" db="EMBL/GenBank/DDBJ databases">
        <authorList>
            <person name="Dittberner H."/>
        </authorList>
    </citation>
    <scope>NUCLEOTIDE SEQUENCE [LARGE SCALE GENOMIC DNA]</scope>
</reference>
<dbReference type="NCBIfam" id="TIGR01355">
    <property type="entry name" value="cyt_deam_dimer"/>
    <property type="match status" value="1"/>
</dbReference>
<accession>A0A565B1Y9</accession>
<feature type="domain" description="CMP/dCMP-type deaminase" evidence="7">
    <location>
        <begin position="23"/>
        <end position="155"/>
    </location>
</feature>
<dbReference type="OrthoDB" id="414540at2759"/>
<evidence type="ECO:0000313" key="9">
    <source>
        <dbReference type="Proteomes" id="UP000489600"/>
    </source>
</evidence>
<feature type="domain" description="CMP/dCMP-type deaminase" evidence="7">
    <location>
        <begin position="184"/>
        <end position="296"/>
    </location>
</feature>
<keyword evidence="9" id="KW-1185">Reference proteome</keyword>